<comment type="caution">
    <text evidence="4">The sequence shown here is derived from an EMBL/GenBank/DDBJ whole genome shotgun (WGS) entry which is preliminary data.</text>
</comment>
<protein>
    <submittedName>
        <fullName evidence="4">FecR anti-FecI sigma factor</fullName>
    </submittedName>
</protein>
<keyword evidence="5" id="KW-1185">Reference proteome</keyword>
<dbReference type="InterPro" id="IPR012373">
    <property type="entry name" value="Ferrdict_sens_TM"/>
</dbReference>
<keyword evidence="1" id="KW-0812">Transmembrane</keyword>
<evidence type="ECO:0000256" key="1">
    <source>
        <dbReference type="SAM" id="Phobius"/>
    </source>
</evidence>
<sequence length="281" mass="33011">MKKDEFDKKFERLWKENPEVQDPKLKESSWEVFSTKAFPQTAKRIEKRRWQWAAAAVITAMLAIGSLLVYQNSNFIQQEAFELVENTTLQVKRVQLSDGSIIELDPNSKLKYAKNFEENRTIILKGTAFFQVEKDKSHPFTVQCDRTTTTVLGTSFTIGQQGKQRISVRLYEGSVRMDIADTLENWVLEPGDEFIYDNKQVSIKTFERFMDFENANLKDIVTYIESNYHYEFILPEKLLQQSLTLRINKKERFENVVQIIAKIYNLEPEIDQELKTVKFHL</sequence>
<dbReference type="Gene3D" id="2.60.120.1440">
    <property type="match status" value="1"/>
</dbReference>
<name>K2Q6K4_9FLAO</name>
<dbReference type="Pfam" id="PF04773">
    <property type="entry name" value="FecR"/>
    <property type="match status" value="1"/>
</dbReference>
<gene>
    <name evidence="4" type="ORF">I215_03248</name>
</gene>
<evidence type="ECO:0000313" key="4">
    <source>
        <dbReference type="EMBL" id="EKF56506.1"/>
    </source>
</evidence>
<dbReference type="eggNOG" id="COG3712">
    <property type="taxonomic scope" value="Bacteria"/>
</dbReference>
<dbReference type="InterPro" id="IPR032508">
    <property type="entry name" value="FecR_C"/>
</dbReference>
<dbReference type="EMBL" id="AMSG01000002">
    <property type="protein sequence ID" value="EKF56506.1"/>
    <property type="molecule type" value="Genomic_DNA"/>
</dbReference>
<organism evidence="4 5">
    <name type="scientific">Galbibacter marinus</name>
    <dbReference type="NCBI Taxonomy" id="555500"/>
    <lineage>
        <taxon>Bacteria</taxon>
        <taxon>Pseudomonadati</taxon>
        <taxon>Bacteroidota</taxon>
        <taxon>Flavobacteriia</taxon>
        <taxon>Flavobacteriales</taxon>
        <taxon>Flavobacteriaceae</taxon>
        <taxon>Galbibacter</taxon>
    </lineage>
</organism>
<dbReference type="OrthoDB" id="934696at2"/>
<evidence type="ECO:0000313" key="5">
    <source>
        <dbReference type="Proteomes" id="UP000007364"/>
    </source>
</evidence>
<reference evidence="4 5" key="1">
    <citation type="journal article" date="2012" name="J. Bacteriol.">
        <title>Genome Sequence of Galbibacter marinum Type Strain ck-I2-15.</title>
        <authorList>
            <person name="Lai Q."/>
            <person name="Li C."/>
            <person name="Shao Z."/>
        </authorList>
    </citation>
    <scope>NUCLEOTIDE SEQUENCE [LARGE SCALE GENOMIC DNA]</scope>
    <source>
        <strain evidence="5">ck-I2-15</strain>
    </source>
</reference>
<feature type="transmembrane region" description="Helical" evidence="1">
    <location>
        <begin position="52"/>
        <end position="70"/>
    </location>
</feature>
<proteinExistence type="predicted"/>
<keyword evidence="1" id="KW-1133">Transmembrane helix</keyword>
<dbReference type="PANTHER" id="PTHR30273">
    <property type="entry name" value="PERIPLASMIC SIGNAL SENSOR AND SIGMA FACTOR ACTIVATOR FECR-RELATED"/>
    <property type="match status" value="1"/>
</dbReference>
<dbReference type="AlphaFoldDB" id="K2Q6K4"/>
<dbReference type="Pfam" id="PF16344">
    <property type="entry name" value="FecR_C"/>
    <property type="match status" value="1"/>
</dbReference>
<feature type="domain" description="Protein FecR C-terminal" evidence="3">
    <location>
        <begin position="211"/>
        <end position="271"/>
    </location>
</feature>
<dbReference type="Proteomes" id="UP000007364">
    <property type="component" value="Unassembled WGS sequence"/>
</dbReference>
<feature type="domain" description="FecR protein" evidence="2">
    <location>
        <begin position="92"/>
        <end position="176"/>
    </location>
</feature>
<evidence type="ECO:0000259" key="3">
    <source>
        <dbReference type="Pfam" id="PF16344"/>
    </source>
</evidence>
<dbReference type="PANTHER" id="PTHR30273:SF2">
    <property type="entry name" value="PROTEIN FECR"/>
    <property type="match status" value="1"/>
</dbReference>
<evidence type="ECO:0000259" key="2">
    <source>
        <dbReference type="Pfam" id="PF04773"/>
    </source>
</evidence>
<keyword evidence="1" id="KW-0472">Membrane</keyword>
<dbReference type="RefSeq" id="WP_008990525.1">
    <property type="nucleotide sequence ID" value="NZ_AMSG01000002.1"/>
</dbReference>
<accession>K2Q6K4</accession>
<dbReference type="GO" id="GO:0016989">
    <property type="term" value="F:sigma factor antagonist activity"/>
    <property type="evidence" value="ECO:0007669"/>
    <property type="project" value="TreeGrafter"/>
</dbReference>
<dbReference type="STRING" id="555500.I215_03248"/>
<dbReference type="InterPro" id="IPR006860">
    <property type="entry name" value="FecR"/>
</dbReference>
<dbReference type="Gene3D" id="3.55.50.30">
    <property type="match status" value="1"/>
</dbReference>
<dbReference type="PIRSF" id="PIRSF018266">
    <property type="entry name" value="FecR"/>
    <property type="match status" value="1"/>
</dbReference>